<dbReference type="EMBL" id="SMJU01000001">
    <property type="protein sequence ID" value="TDB69123.1"/>
    <property type="molecule type" value="Genomic_DNA"/>
</dbReference>
<dbReference type="OrthoDB" id="1036575at2"/>
<name>A0A4R4KMA3_9BACT</name>
<evidence type="ECO:0000259" key="1">
    <source>
        <dbReference type="Pfam" id="PF18925"/>
    </source>
</evidence>
<reference evidence="2 3" key="1">
    <citation type="submission" date="2019-02" db="EMBL/GenBank/DDBJ databases">
        <title>Arundinibacter roseus gen. nov., sp. nov., a new member of the family Cytophagaceae.</title>
        <authorList>
            <person name="Szuroczki S."/>
            <person name="Khayer B."/>
            <person name="Sproer C."/>
            <person name="Toumi M."/>
            <person name="Szabo A."/>
            <person name="Felfoldi T."/>
            <person name="Schumann P."/>
            <person name="Toth E."/>
        </authorList>
    </citation>
    <scope>NUCLEOTIDE SEQUENCE [LARGE SCALE GENOMIC DNA]</scope>
    <source>
        <strain evidence="2 3">DMA-k-7a</strain>
    </source>
</reference>
<keyword evidence="3" id="KW-1185">Reference proteome</keyword>
<protein>
    <recommendedName>
        <fullName evidence="1">DUF5675 domain-containing protein</fullName>
    </recommendedName>
</protein>
<comment type="caution">
    <text evidence="2">The sequence shown here is derived from an EMBL/GenBank/DDBJ whole genome shotgun (WGS) entry which is preliminary data.</text>
</comment>
<sequence length="149" mass="17334">MEILVNRFGFKSNSTLSQFFVNGSAREYILEDKDRGLRSDMTLDEIQKIKVWGQTAIPTGRYRVTMRYSPKFKRWLPYLNNVPGFEYIMIHPGNFIKDTLGCLLPGQSYSVFKNEYLVNNSRKVANPLIREINDALERGEEVWCEISQA</sequence>
<proteinExistence type="predicted"/>
<dbReference type="InterPro" id="IPR043732">
    <property type="entry name" value="DUF5675"/>
</dbReference>
<evidence type="ECO:0000313" key="2">
    <source>
        <dbReference type="EMBL" id="TDB69123.1"/>
    </source>
</evidence>
<gene>
    <name evidence="2" type="ORF">EZE20_01950</name>
</gene>
<dbReference type="Proteomes" id="UP000295706">
    <property type="component" value="Unassembled WGS sequence"/>
</dbReference>
<dbReference type="Pfam" id="PF18925">
    <property type="entry name" value="DUF5675"/>
    <property type="match status" value="1"/>
</dbReference>
<organism evidence="2 3">
    <name type="scientific">Arundinibacter roseus</name>
    <dbReference type="NCBI Taxonomy" id="2070510"/>
    <lineage>
        <taxon>Bacteria</taxon>
        <taxon>Pseudomonadati</taxon>
        <taxon>Bacteroidota</taxon>
        <taxon>Cytophagia</taxon>
        <taxon>Cytophagales</taxon>
        <taxon>Spirosomataceae</taxon>
        <taxon>Arundinibacter</taxon>
    </lineage>
</organism>
<feature type="domain" description="DUF5675" evidence="1">
    <location>
        <begin position="5"/>
        <end position="133"/>
    </location>
</feature>
<dbReference type="AlphaFoldDB" id="A0A4R4KMA3"/>
<accession>A0A4R4KMA3</accession>
<evidence type="ECO:0000313" key="3">
    <source>
        <dbReference type="Proteomes" id="UP000295706"/>
    </source>
</evidence>
<dbReference type="RefSeq" id="WP_132113906.1">
    <property type="nucleotide sequence ID" value="NZ_SMJU01000001.1"/>
</dbReference>